<dbReference type="Gene3D" id="3.20.20.70">
    <property type="entry name" value="Aldolase class I"/>
    <property type="match status" value="1"/>
</dbReference>
<evidence type="ECO:0000256" key="1">
    <source>
        <dbReference type="ARBA" id="ARBA00001917"/>
    </source>
</evidence>
<keyword evidence="8" id="KW-0547">Nucleotide-binding</keyword>
<comment type="catalytic activity">
    <reaction evidence="12">
        <text>3 propionate 3-nitronate + 3 O2 + H2O = 3 3-oxopropanoate + 2 nitrate + nitrite + H2O2 + 3 H(+)</text>
        <dbReference type="Rhea" id="RHEA:57332"/>
        <dbReference type="ChEBI" id="CHEBI:15377"/>
        <dbReference type="ChEBI" id="CHEBI:15378"/>
        <dbReference type="ChEBI" id="CHEBI:15379"/>
        <dbReference type="ChEBI" id="CHEBI:16240"/>
        <dbReference type="ChEBI" id="CHEBI:16301"/>
        <dbReference type="ChEBI" id="CHEBI:17632"/>
        <dbReference type="ChEBI" id="CHEBI:33190"/>
        <dbReference type="ChEBI" id="CHEBI:136067"/>
    </reaction>
</comment>
<dbReference type="PANTHER" id="PTHR42747:SF3">
    <property type="entry name" value="NITRONATE MONOOXYGENASE-RELATED"/>
    <property type="match status" value="1"/>
</dbReference>
<protein>
    <recommendedName>
        <fullName evidence="4">Probable nitronate monooxygenase</fullName>
    </recommendedName>
    <alternativeName>
        <fullName evidence="11">Propionate 3-nitronate monooxygenase</fullName>
    </alternativeName>
</protein>
<evidence type="ECO:0000256" key="11">
    <source>
        <dbReference type="ARBA" id="ARBA00031155"/>
    </source>
</evidence>
<comment type="function">
    <text evidence="2">Nitronate monooxygenase that uses molecular oxygen to catalyze the oxidative denitrification of alkyl nitronates. Acts on propionate 3-nitronate (P3N), the presumed physiological substrate. Probably functions in the detoxification of P3N, a metabolic poison produced by plants and fungi as a defense mechanism.</text>
</comment>
<keyword evidence="14" id="KW-1185">Reference proteome</keyword>
<dbReference type="InterPro" id="IPR013785">
    <property type="entry name" value="Aldolase_TIM"/>
</dbReference>
<dbReference type="GO" id="GO:0000166">
    <property type="term" value="F:nucleotide binding"/>
    <property type="evidence" value="ECO:0007669"/>
    <property type="project" value="UniProtKB-KW"/>
</dbReference>
<keyword evidence="7" id="KW-0288">FMN</keyword>
<dbReference type="Pfam" id="PF03060">
    <property type="entry name" value="NMO"/>
    <property type="match status" value="1"/>
</dbReference>
<evidence type="ECO:0000256" key="4">
    <source>
        <dbReference type="ARBA" id="ARBA00013457"/>
    </source>
</evidence>
<dbReference type="GO" id="GO:0018580">
    <property type="term" value="F:nitronate monooxygenase activity"/>
    <property type="evidence" value="ECO:0007669"/>
    <property type="project" value="InterPro"/>
</dbReference>
<dbReference type="FunFam" id="3.20.20.70:FF:000154">
    <property type="entry name" value="Probable nitronate monooxygenase"/>
    <property type="match status" value="1"/>
</dbReference>
<name>A0A1Q8CLK4_9PSEU</name>
<comment type="caution">
    <text evidence="13">The sequence shown here is derived from an EMBL/GenBank/DDBJ whole genome shotgun (WGS) entry which is preliminary data.</text>
</comment>
<evidence type="ECO:0000256" key="12">
    <source>
        <dbReference type="ARBA" id="ARBA00049401"/>
    </source>
</evidence>
<keyword evidence="10" id="KW-0503">Monooxygenase</keyword>
<dbReference type="InterPro" id="IPR004136">
    <property type="entry name" value="NMO"/>
</dbReference>
<organism evidence="13 14">
    <name type="scientific">Actinophytocola xanthii</name>
    <dbReference type="NCBI Taxonomy" id="1912961"/>
    <lineage>
        <taxon>Bacteria</taxon>
        <taxon>Bacillati</taxon>
        <taxon>Actinomycetota</taxon>
        <taxon>Actinomycetes</taxon>
        <taxon>Pseudonocardiales</taxon>
        <taxon>Pseudonocardiaceae</taxon>
    </lineage>
</organism>
<evidence type="ECO:0000256" key="10">
    <source>
        <dbReference type="ARBA" id="ARBA00023033"/>
    </source>
</evidence>
<dbReference type="Proteomes" id="UP000185596">
    <property type="component" value="Unassembled WGS sequence"/>
</dbReference>
<dbReference type="CDD" id="cd04730">
    <property type="entry name" value="NPD_like"/>
    <property type="match status" value="1"/>
</dbReference>
<proteinExistence type="inferred from homology"/>
<keyword evidence="13" id="KW-0223">Dioxygenase</keyword>
<dbReference type="PANTHER" id="PTHR42747">
    <property type="entry name" value="NITRONATE MONOOXYGENASE-RELATED"/>
    <property type="match status" value="1"/>
</dbReference>
<dbReference type="GO" id="GO:0051213">
    <property type="term" value="F:dioxygenase activity"/>
    <property type="evidence" value="ECO:0007669"/>
    <property type="project" value="UniProtKB-KW"/>
</dbReference>
<keyword evidence="9" id="KW-0560">Oxidoreductase</keyword>
<evidence type="ECO:0000256" key="3">
    <source>
        <dbReference type="ARBA" id="ARBA00009881"/>
    </source>
</evidence>
<comment type="cofactor">
    <cofactor evidence="1">
        <name>FMN</name>
        <dbReference type="ChEBI" id="CHEBI:58210"/>
    </cofactor>
</comment>
<evidence type="ECO:0000256" key="9">
    <source>
        <dbReference type="ARBA" id="ARBA00023002"/>
    </source>
</evidence>
<evidence type="ECO:0000313" key="14">
    <source>
        <dbReference type="Proteomes" id="UP000185596"/>
    </source>
</evidence>
<evidence type="ECO:0000256" key="2">
    <source>
        <dbReference type="ARBA" id="ARBA00003535"/>
    </source>
</evidence>
<gene>
    <name evidence="13" type="ORF">BU204_22435</name>
</gene>
<dbReference type="SUPFAM" id="SSF51412">
    <property type="entry name" value="Inosine monophosphate dehydrogenase (IMPDH)"/>
    <property type="match status" value="1"/>
</dbReference>
<comment type="similarity">
    <text evidence="3">Belongs to the nitronate monooxygenase family. NMO class I subfamily.</text>
</comment>
<keyword evidence="5" id="KW-0216">Detoxification</keyword>
<dbReference type="GO" id="GO:0009636">
    <property type="term" value="P:response to toxic substance"/>
    <property type="evidence" value="ECO:0007669"/>
    <property type="project" value="UniProtKB-KW"/>
</dbReference>
<dbReference type="EMBL" id="MSIE01000043">
    <property type="protein sequence ID" value="OLF15235.1"/>
    <property type="molecule type" value="Genomic_DNA"/>
</dbReference>
<evidence type="ECO:0000256" key="7">
    <source>
        <dbReference type="ARBA" id="ARBA00022643"/>
    </source>
</evidence>
<sequence>MILDELTQPVVQAPMAGGPSTPALAAAVSAAGGLGFLAAGYLTPEAVREQIRATRELTDQPFGVNIFVPDTSTVDGRELAGYRDRLDVEARRYGVALGEPADDDDGWLGKLAVVREERVAVVSFTFGCPDPAVLAELREAGCTTVVTVTSAGEALAAVAAGADALCVQGAEAGGHRGTFHNTDPIDDTALLPLLRKVSAAVAVPLIATGGLSGGRDVAAVLVAGARAAQLGTLFLTCAEAGTNPLHRAAVAGERRTAVTRAFTGRPARGLVNRFMTEHSAAAPAAYPHLHHLTKGLRRAGDPEAMSLWAGQAHEFAREVPAADLVRELGAQARVALAETAARWPN</sequence>
<evidence type="ECO:0000256" key="8">
    <source>
        <dbReference type="ARBA" id="ARBA00022741"/>
    </source>
</evidence>
<evidence type="ECO:0000313" key="13">
    <source>
        <dbReference type="EMBL" id="OLF15235.1"/>
    </source>
</evidence>
<dbReference type="OrthoDB" id="9778912at2"/>
<accession>A0A1Q8CLK4</accession>
<evidence type="ECO:0000256" key="5">
    <source>
        <dbReference type="ARBA" id="ARBA00022575"/>
    </source>
</evidence>
<evidence type="ECO:0000256" key="6">
    <source>
        <dbReference type="ARBA" id="ARBA00022630"/>
    </source>
</evidence>
<dbReference type="STRING" id="1912961.BU204_22435"/>
<reference evidence="13 14" key="1">
    <citation type="submission" date="2016-12" db="EMBL/GenBank/DDBJ databases">
        <title>The draft genome sequence of Actinophytocola sp. 11-183.</title>
        <authorList>
            <person name="Wang W."/>
            <person name="Yuan L."/>
        </authorList>
    </citation>
    <scope>NUCLEOTIDE SEQUENCE [LARGE SCALE GENOMIC DNA]</scope>
    <source>
        <strain evidence="13 14">11-183</strain>
    </source>
</reference>
<keyword evidence="6" id="KW-0285">Flavoprotein</keyword>
<dbReference type="AlphaFoldDB" id="A0A1Q8CLK4"/>